<proteinExistence type="inferred from homology"/>
<comment type="similarity">
    <text evidence="1">Belongs to the ABC transporter superfamily.</text>
</comment>
<sequence length="106" mass="11707">KSYWFGKTSSIMKEEDSQISDVIRNVYFEDDPIGLVPGISIQYLYKPFADSNYGLRIRSPYKNSTGAVQDLSFNVYEGQITVLLGHNGAGKTTTLSVLTSKFSGSP</sequence>
<dbReference type="InterPro" id="IPR050763">
    <property type="entry name" value="ABC_transporter_ATP-binding"/>
</dbReference>
<keyword evidence="4 6" id="KW-0067">ATP-binding</keyword>
<feature type="non-terminal residue" evidence="6">
    <location>
        <position position="1"/>
    </location>
</feature>
<dbReference type="Pfam" id="PF00005">
    <property type="entry name" value="ABC_tran"/>
    <property type="match status" value="1"/>
</dbReference>
<keyword evidence="7" id="KW-1185">Reference proteome</keyword>
<accession>A0A485N974</accession>
<feature type="domain" description="ABC transporter" evidence="5">
    <location>
        <begin position="69"/>
        <end position="102"/>
    </location>
</feature>
<reference evidence="6 7" key="1">
    <citation type="submission" date="2019-01" db="EMBL/GenBank/DDBJ databases">
        <authorList>
            <person name="Alioto T."/>
            <person name="Alioto T."/>
        </authorList>
    </citation>
    <scope>NUCLEOTIDE SEQUENCE [LARGE SCALE GENOMIC DNA]</scope>
</reference>
<keyword evidence="3" id="KW-0547">Nucleotide-binding</keyword>
<keyword evidence="2" id="KW-0813">Transport</keyword>
<dbReference type="PANTHER" id="PTHR42711">
    <property type="entry name" value="ABC TRANSPORTER ATP-BINDING PROTEIN"/>
    <property type="match status" value="1"/>
</dbReference>
<evidence type="ECO:0000313" key="6">
    <source>
        <dbReference type="EMBL" id="VFV26632.1"/>
    </source>
</evidence>
<evidence type="ECO:0000256" key="3">
    <source>
        <dbReference type="ARBA" id="ARBA00022741"/>
    </source>
</evidence>
<dbReference type="GO" id="GO:0016887">
    <property type="term" value="F:ATP hydrolysis activity"/>
    <property type="evidence" value="ECO:0007669"/>
    <property type="project" value="InterPro"/>
</dbReference>
<dbReference type="Proteomes" id="UP000386466">
    <property type="component" value="Unassembled WGS sequence"/>
</dbReference>
<dbReference type="PANTHER" id="PTHR42711:SF5">
    <property type="entry name" value="ABC TRANSPORTER ATP-BINDING PROTEIN NATA"/>
    <property type="match status" value="1"/>
</dbReference>
<dbReference type="AlphaFoldDB" id="A0A485N974"/>
<name>A0A485N974_LYNPA</name>
<organism evidence="6 7">
    <name type="scientific">Lynx pardinus</name>
    <name type="common">Iberian lynx</name>
    <name type="synonym">Felis pardina</name>
    <dbReference type="NCBI Taxonomy" id="191816"/>
    <lineage>
        <taxon>Eukaryota</taxon>
        <taxon>Metazoa</taxon>
        <taxon>Chordata</taxon>
        <taxon>Craniata</taxon>
        <taxon>Vertebrata</taxon>
        <taxon>Euteleostomi</taxon>
        <taxon>Mammalia</taxon>
        <taxon>Eutheria</taxon>
        <taxon>Laurasiatheria</taxon>
        <taxon>Carnivora</taxon>
        <taxon>Feliformia</taxon>
        <taxon>Felidae</taxon>
        <taxon>Felinae</taxon>
        <taxon>Lynx</taxon>
    </lineage>
</organism>
<evidence type="ECO:0000256" key="2">
    <source>
        <dbReference type="ARBA" id="ARBA00022448"/>
    </source>
</evidence>
<gene>
    <name evidence="6" type="ORF">LYPA_23C013398</name>
</gene>
<dbReference type="InterPro" id="IPR003439">
    <property type="entry name" value="ABC_transporter-like_ATP-bd"/>
</dbReference>
<protein>
    <submittedName>
        <fullName evidence="6">Atp-binding cassette sub-family a</fullName>
    </submittedName>
</protein>
<dbReference type="GO" id="GO:0005524">
    <property type="term" value="F:ATP binding"/>
    <property type="evidence" value="ECO:0007669"/>
    <property type="project" value="UniProtKB-KW"/>
</dbReference>
<evidence type="ECO:0000313" key="7">
    <source>
        <dbReference type="Proteomes" id="UP000386466"/>
    </source>
</evidence>
<evidence type="ECO:0000256" key="1">
    <source>
        <dbReference type="ARBA" id="ARBA00005417"/>
    </source>
</evidence>
<dbReference type="EMBL" id="CAAGRJ010008867">
    <property type="protein sequence ID" value="VFV26632.1"/>
    <property type="molecule type" value="Genomic_DNA"/>
</dbReference>
<evidence type="ECO:0000259" key="5">
    <source>
        <dbReference type="Pfam" id="PF00005"/>
    </source>
</evidence>
<evidence type="ECO:0000256" key="4">
    <source>
        <dbReference type="ARBA" id="ARBA00022840"/>
    </source>
</evidence>
<dbReference type="SUPFAM" id="SSF52540">
    <property type="entry name" value="P-loop containing nucleoside triphosphate hydrolases"/>
    <property type="match status" value="1"/>
</dbReference>
<dbReference type="InterPro" id="IPR027417">
    <property type="entry name" value="P-loop_NTPase"/>
</dbReference>
<dbReference type="Gene3D" id="3.40.50.300">
    <property type="entry name" value="P-loop containing nucleotide triphosphate hydrolases"/>
    <property type="match status" value="1"/>
</dbReference>